<evidence type="ECO:0000313" key="2">
    <source>
        <dbReference type="Proteomes" id="UP000078046"/>
    </source>
</evidence>
<protein>
    <submittedName>
        <fullName evidence="1">Uncharacterized protein</fullName>
    </submittedName>
</protein>
<dbReference type="AlphaFoldDB" id="A0A177AR78"/>
<keyword evidence="2" id="KW-1185">Reference proteome</keyword>
<sequence length="62" mass="7280">MRVNILYTLKLQEVKEVMKMINDTIQDTVTRVQKNIADIDDIKSVEKQDNKMNISKTIKVEK</sequence>
<reference evidence="1 2" key="1">
    <citation type="submission" date="2016-04" db="EMBL/GenBank/DDBJ databases">
        <title>The genome of Intoshia linei affirms orthonectids as highly simplified spiralians.</title>
        <authorList>
            <person name="Mikhailov K.V."/>
            <person name="Slusarev G.S."/>
            <person name="Nikitin M.A."/>
            <person name="Logacheva M.D."/>
            <person name="Penin A."/>
            <person name="Aleoshin V."/>
            <person name="Panchin Y.V."/>
        </authorList>
    </citation>
    <scope>NUCLEOTIDE SEQUENCE [LARGE SCALE GENOMIC DNA]</scope>
    <source>
        <strain evidence="1">Intl2013</strain>
        <tissue evidence="1">Whole animal</tissue>
    </source>
</reference>
<evidence type="ECO:0000313" key="1">
    <source>
        <dbReference type="EMBL" id="OAF64320.1"/>
    </source>
</evidence>
<proteinExistence type="predicted"/>
<dbReference type="EMBL" id="LWCA01001929">
    <property type="protein sequence ID" value="OAF64320.1"/>
    <property type="molecule type" value="Genomic_DNA"/>
</dbReference>
<dbReference type="Proteomes" id="UP000078046">
    <property type="component" value="Unassembled WGS sequence"/>
</dbReference>
<gene>
    <name evidence="1" type="ORF">A3Q56_07971</name>
</gene>
<accession>A0A177AR78</accession>
<organism evidence="1 2">
    <name type="scientific">Intoshia linei</name>
    <dbReference type="NCBI Taxonomy" id="1819745"/>
    <lineage>
        <taxon>Eukaryota</taxon>
        <taxon>Metazoa</taxon>
        <taxon>Spiralia</taxon>
        <taxon>Lophotrochozoa</taxon>
        <taxon>Mesozoa</taxon>
        <taxon>Orthonectida</taxon>
        <taxon>Rhopaluridae</taxon>
        <taxon>Intoshia</taxon>
    </lineage>
</organism>
<name>A0A177AR78_9BILA</name>
<comment type="caution">
    <text evidence="1">The sequence shown here is derived from an EMBL/GenBank/DDBJ whole genome shotgun (WGS) entry which is preliminary data.</text>
</comment>